<dbReference type="Gene3D" id="2.60.40.10">
    <property type="entry name" value="Immunoglobulins"/>
    <property type="match status" value="1"/>
</dbReference>
<evidence type="ECO:0000313" key="2">
    <source>
        <dbReference type="EMBL" id="SHL15422.1"/>
    </source>
</evidence>
<feature type="domain" description="Secretion system C-terminal sorting" evidence="1">
    <location>
        <begin position="1767"/>
        <end position="1841"/>
    </location>
</feature>
<dbReference type="STRING" id="1419482.SAMN05444266_102234"/>
<dbReference type="EMBL" id="FRBL01000002">
    <property type="protein sequence ID" value="SHL15422.1"/>
    <property type="molecule type" value="Genomic_DNA"/>
</dbReference>
<organism evidence="2 3">
    <name type="scientific">Chitinophaga jiangningensis</name>
    <dbReference type="NCBI Taxonomy" id="1419482"/>
    <lineage>
        <taxon>Bacteria</taxon>
        <taxon>Pseudomonadati</taxon>
        <taxon>Bacteroidota</taxon>
        <taxon>Chitinophagia</taxon>
        <taxon>Chitinophagales</taxon>
        <taxon>Chitinophagaceae</taxon>
        <taxon>Chitinophaga</taxon>
    </lineage>
</organism>
<dbReference type="InterPro" id="IPR025667">
    <property type="entry name" value="SprB_repeat"/>
</dbReference>
<keyword evidence="3" id="KW-1185">Reference proteome</keyword>
<sequence>MKKLYKLLLVIMLLGAAPKLFGQALIYRVMFSGDYSSAGGWNCYNGNASVYTTFMRGDYSSIWNKMQYGVYLPGPSSYGDNFYTEELPAHVYFSASAGTGNTTAQGPVTQTFDEYGYSTTELVDYGNVTNPGSEGTGSCTATLRATVTIIQMYLRLWNVKSKTAFCQDEYVEFNFPFAADRITWEAANTGEYFRTVTWVNGSQFRGTAADFASIGIDITKNISIRAIADFGDVRYKYSDEPTFHFTDAVPAPAVVKKDPLCFGGEGSFTFSDFRYGSGAAYDGTKTLNLTLTSPAKTYNVAVNSTAPVTVNVIPGVYSMYIENEASECPRTISLPEVKGIQQDLSATTSLSCVDGKPAAAVNVAGGTAPYTYALNGGGRVSTNLFTSLAPATTYTITYYDANDCNKTVTVTTPAAISITSYSTKAPSGGASDGEISVTATGGTVPYTYNFNNGNWQNSNVFSNLPQGSYNISVRDASGCLLPTPVTVVLEQLDFTAASTPVSCVGIEDGRINLNITGGTSPYKIKLDNGVYRTNDNLFTGLAAGTYEVWVMDNKNVEAHHTVTVGSPTPVTFTYTATNPLCKGDGDGQVIITAAGGTGVFKYINVGIGDQNTNVFSLPAGTYNFRVDDSKGCSSPTTQIVITEPANKVSATYQTKDALCFNAATGEILNIQGQYGDGNYQFSLDNYTWNAATTFSQLRSGNYTIFVKDGKGCTNSVPGVTINNPLPISLVLAKDITPASCNGGTNGEIEVAATGGTGNLRFFISNNPTVPNTTGRFANLPAGTYSIIARDDNGCEAQISSLLVSQPTALQMTLASTNALCFGQANGTVSVNSMFGGNGGYTFSRDDISYGVTSVFQNLAAGNYTVYGKDDKGCRVNATVTVGQPALLSFTTTVTPVLCNGESNGTITINGAGGTLPYMYGLDNNTFQAANVFNVKAGNPKVIIQDKNGCQQSTTLQVNEPAKLTASVTDLKQVSCNSGANGAITVTATGGTMPYQYSLNGVTYVNGNIFTGLGTGNYTITIRDAANCTTQVNAVMTAPTAIGYTLLRKTDILCAGTSTGEIQLEATGGAGGYSYSFDGGTAQSNPTWTNLGKKNYPIVITDANNCTATVNIPIVELYQPLTMMLSSTPPLNCTDKGSISVTQAQGGLSPYQYNLDNSNYKTSPVFNDLVNGEHIVFLKDAAGCTTSQNISLYGPSAIRGNIATTAATCFGKSNGTVVISNVTGGSGTYEYSLDGNTWQSSPTFNNLAGDKTYQVTVRDIPFSCLVQLSAAVAQPAALQTTVLSTKDVSCFGLSDGLISLTTSGGTPGYTYAMGTGTPQSTGNYTNLKAGTYSITVTDNSGCTSSQQVTVNQPDQLTAGIASVKNIDCFGNGNGEIMLNAAGGTQPYTFKLNNTSQSSAYFGALSGGNYQLTVTDKQGCTVPLQATITEPAKLQATFTSKDINCFGSASGEIVLTATGGKGAYIYTLNNLPYQMDNTFRNLTAGNYLVSVSDENRCIVSQNVALAQPQPLSFTKDFHHPVCSYSADGSIQVALIGGVAPYSYSWSNGSNATTPLITGLKGAVYEVLMQDANGCQLTDKTVLTQPAVIPLNLGFTDTTLCVGQEIQLSTGNIGSSYEWKAGSEVLSTTADVKLSKDGKYTVTVKNAAGCVAQENFSITTSLTALKTDFLMSSYNTLGDTLILVDVTQPKPSSLKWTLPERITEISSSGDGSVKQLIFKQVGSYDITLTSQLAQCSDAITKTVIVVPVEERQTIDSVLGYREKLIRNITIFPNPTTGQFKVDVELSRAAAITVRLIYFNDGKLMEIKQSAIGTGHSVPFNIGYLPQGIYLIGVEAEKEYEVKKFMKL</sequence>
<protein>
    <submittedName>
        <fullName evidence="2">Por secretion system C-terminal sorting domain-containing protein</fullName>
    </submittedName>
</protein>
<dbReference type="OrthoDB" id="7794186at2"/>
<gene>
    <name evidence="2" type="ORF">SAMN05444266_102234</name>
</gene>
<evidence type="ECO:0000313" key="3">
    <source>
        <dbReference type="Proteomes" id="UP000184420"/>
    </source>
</evidence>
<accession>A0A1M6YBA4</accession>
<name>A0A1M6YBA4_9BACT</name>
<proteinExistence type="predicted"/>
<dbReference type="RefSeq" id="WP_083549409.1">
    <property type="nucleotide sequence ID" value="NZ_FRBL01000002.1"/>
</dbReference>
<dbReference type="Pfam" id="PF18962">
    <property type="entry name" value="Por_Secre_tail"/>
    <property type="match status" value="1"/>
</dbReference>
<dbReference type="Gene3D" id="2.60.40.740">
    <property type="match status" value="1"/>
</dbReference>
<evidence type="ECO:0000259" key="1">
    <source>
        <dbReference type="Pfam" id="PF18962"/>
    </source>
</evidence>
<dbReference type="Proteomes" id="UP000184420">
    <property type="component" value="Unassembled WGS sequence"/>
</dbReference>
<dbReference type="InterPro" id="IPR026444">
    <property type="entry name" value="Secre_tail"/>
</dbReference>
<reference evidence="2 3" key="1">
    <citation type="submission" date="2016-11" db="EMBL/GenBank/DDBJ databases">
        <authorList>
            <person name="Jaros S."/>
            <person name="Januszkiewicz K."/>
            <person name="Wedrychowicz H."/>
        </authorList>
    </citation>
    <scope>NUCLEOTIDE SEQUENCE [LARGE SCALE GENOMIC DNA]</scope>
    <source>
        <strain evidence="2 3">DSM 27406</strain>
    </source>
</reference>
<dbReference type="InterPro" id="IPR013783">
    <property type="entry name" value="Ig-like_fold"/>
</dbReference>
<dbReference type="NCBIfam" id="TIGR04183">
    <property type="entry name" value="Por_Secre_tail"/>
    <property type="match status" value="1"/>
</dbReference>
<dbReference type="Pfam" id="PF13573">
    <property type="entry name" value="SprB"/>
    <property type="match status" value="14"/>
</dbReference>